<dbReference type="EMBL" id="CM023479">
    <property type="protein sequence ID" value="KAH7974321.1"/>
    <property type="molecule type" value="Genomic_DNA"/>
</dbReference>
<evidence type="ECO:0000313" key="1">
    <source>
        <dbReference type="EMBL" id="KAH7974321.1"/>
    </source>
</evidence>
<dbReference type="Proteomes" id="UP000821865">
    <property type="component" value="Chromosome 10"/>
</dbReference>
<name>A0ACB8DPM9_DERSI</name>
<comment type="caution">
    <text evidence="1">The sequence shown here is derived from an EMBL/GenBank/DDBJ whole genome shotgun (WGS) entry which is preliminary data.</text>
</comment>
<evidence type="ECO:0000313" key="2">
    <source>
        <dbReference type="Proteomes" id="UP000821865"/>
    </source>
</evidence>
<accession>A0ACB8DPM9</accession>
<proteinExistence type="predicted"/>
<gene>
    <name evidence="1" type="ORF">HPB49_014136</name>
</gene>
<keyword evidence="2" id="KW-1185">Reference proteome</keyword>
<sequence>MTKRKKGKASRSSSAFSRAAAPRAEQGARAWPQRTSAMSSVDRVLTLFGYKLDRKLGDFKARLREDRGPTNTGANPWNPATVVLDSLRRRKCGFGRLAAKPGSSSGFRRQRSGC</sequence>
<reference evidence="1" key="1">
    <citation type="submission" date="2020-05" db="EMBL/GenBank/DDBJ databases">
        <title>Large-scale comparative analyses of tick genomes elucidate their genetic diversity and vector capacities.</title>
        <authorList>
            <person name="Jia N."/>
            <person name="Wang J."/>
            <person name="Shi W."/>
            <person name="Du L."/>
            <person name="Sun Y."/>
            <person name="Zhan W."/>
            <person name="Jiang J."/>
            <person name="Wang Q."/>
            <person name="Zhang B."/>
            <person name="Ji P."/>
            <person name="Sakyi L.B."/>
            <person name="Cui X."/>
            <person name="Yuan T."/>
            <person name="Jiang B."/>
            <person name="Yang W."/>
            <person name="Lam T.T.-Y."/>
            <person name="Chang Q."/>
            <person name="Ding S."/>
            <person name="Wang X."/>
            <person name="Zhu J."/>
            <person name="Ruan X."/>
            <person name="Zhao L."/>
            <person name="Wei J."/>
            <person name="Que T."/>
            <person name="Du C."/>
            <person name="Cheng J."/>
            <person name="Dai P."/>
            <person name="Han X."/>
            <person name="Huang E."/>
            <person name="Gao Y."/>
            <person name="Liu J."/>
            <person name="Shao H."/>
            <person name="Ye R."/>
            <person name="Li L."/>
            <person name="Wei W."/>
            <person name="Wang X."/>
            <person name="Wang C."/>
            <person name="Yang T."/>
            <person name="Huo Q."/>
            <person name="Li W."/>
            <person name="Guo W."/>
            <person name="Chen H."/>
            <person name="Zhou L."/>
            <person name="Ni X."/>
            <person name="Tian J."/>
            <person name="Zhou Y."/>
            <person name="Sheng Y."/>
            <person name="Liu T."/>
            <person name="Pan Y."/>
            <person name="Xia L."/>
            <person name="Li J."/>
            <person name="Zhao F."/>
            <person name="Cao W."/>
        </authorList>
    </citation>
    <scope>NUCLEOTIDE SEQUENCE</scope>
    <source>
        <strain evidence="1">Dsil-2018</strain>
    </source>
</reference>
<organism evidence="1 2">
    <name type="scientific">Dermacentor silvarum</name>
    <name type="common">Tick</name>
    <dbReference type="NCBI Taxonomy" id="543639"/>
    <lineage>
        <taxon>Eukaryota</taxon>
        <taxon>Metazoa</taxon>
        <taxon>Ecdysozoa</taxon>
        <taxon>Arthropoda</taxon>
        <taxon>Chelicerata</taxon>
        <taxon>Arachnida</taxon>
        <taxon>Acari</taxon>
        <taxon>Parasitiformes</taxon>
        <taxon>Ixodida</taxon>
        <taxon>Ixodoidea</taxon>
        <taxon>Ixodidae</taxon>
        <taxon>Rhipicephalinae</taxon>
        <taxon>Dermacentor</taxon>
    </lineage>
</organism>
<protein>
    <submittedName>
        <fullName evidence="1">Uncharacterized protein</fullName>
    </submittedName>
</protein>